<reference evidence="3 4" key="1">
    <citation type="submission" date="2017-03" db="EMBL/GenBank/DDBJ databases">
        <title>Genome Survey of Euroglyphus maynei.</title>
        <authorList>
            <person name="Arlian L.G."/>
            <person name="Morgan M.S."/>
            <person name="Rider S.D."/>
        </authorList>
    </citation>
    <scope>NUCLEOTIDE SEQUENCE [LARGE SCALE GENOMIC DNA]</scope>
    <source>
        <strain evidence="3">Arlian Lab</strain>
        <tissue evidence="3">Whole body</tissue>
    </source>
</reference>
<name>A0A1Y3ASM8_EURMA</name>
<feature type="compositionally biased region" description="Polar residues" evidence="1">
    <location>
        <begin position="8"/>
        <end position="21"/>
    </location>
</feature>
<organism evidence="3 4">
    <name type="scientific">Euroglyphus maynei</name>
    <name type="common">Mayne's house dust mite</name>
    <dbReference type="NCBI Taxonomy" id="6958"/>
    <lineage>
        <taxon>Eukaryota</taxon>
        <taxon>Metazoa</taxon>
        <taxon>Ecdysozoa</taxon>
        <taxon>Arthropoda</taxon>
        <taxon>Chelicerata</taxon>
        <taxon>Arachnida</taxon>
        <taxon>Acari</taxon>
        <taxon>Acariformes</taxon>
        <taxon>Sarcoptiformes</taxon>
        <taxon>Astigmata</taxon>
        <taxon>Psoroptidia</taxon>
        <taxon>Analgoidea</taxon>
        <taxon>Pyroglyphidae</taxon>
        <taxon>Pyroglyphinae</taxon>
        <taxon>Euroglyphus</taxon>
    </lineage>
</organism>
<dbReference type="InterPro" id="IPR035899">
    <property type="entry name" value="DBL_dom_sf"/>
</dbReference>
<feature type="domain" description="DH" evidence="2">
    <location>
        <begin position="50"/>
        <end position="102"/>
    </location>
</feature>
<evidence type="ECO:0000313" key="4">
    <source>
        <dbReference type="Proteomes" id="UP000194236"/>
    </source>
</evidence>
<dbReference type="EMBL" id="MUJZ01062977">
    <property type="protein sequence ID" value="OTF71007.1"/>
    <property type="molecule type" value="Genomic_DNA"/>
</dbReference>
<dbReference type="Proteomes" id="UP000194236">
    <property type="component" value="Unassembled WGS sequence"/>
</dbReference>
<dbReference type="InterPro" id="IPR043537">
    <property type="entry name" value="Tiam1/Tiam2/Sif"/>
</dbReference>
<evidence type="ECO:0000256" key="1">
    <source>
        <dbReference type="SAM" id="MobiDB-lite"/>
    </source>
</evidence>
<dbReference type="PANTHER" id="PTHR46001:SF3">
    <property type="entry name" value="PROTEIN STILL LIFE, ISOFORM SIF TYPE 1"/>
    <property type="match status" value="1"/>
</dbReference>
<dbReference type="PROSITE" id="PS50010">
    <property type="entry name" value="DH_2"/>
    <property type="match status" value="1"/>
</dbReference>
<gene>
    <name evidence="3" type="ORF">BLA29_005880</name>
</gene>
<dbReference type="AlphaFoldDB" id="A0A1Y3ASM8"/>
<dbReference type="InterPro" id="IPR000219">
    <property type="entry name" value="DH_dom"/>
</dbReference>
<feature type="region of interest" description="Disordered" evidence="1">
    <location>
        <begin position="1"/>
        <end position="21"/>
    </location>
</feature>
<dbReference type="Gene3D" id="1.20.900.10">
    <property type="entry name" value="Dbl homology (DH) domain"/>
    <property type="match status" value="1"/>
</dbReference>
<dbReference type="GO" id="GO:0007264">
    <property type="term" value="P:small GTPase-mediated signal transduction"/>
    <property type="evidence" value="ECO:0007669"/>
    <property type="project" value="InterPro"/>
</dbReference>
<dbReference type="SUPFAM" id="SSF48065">
    <property type="entry name" value="DBL homology domain (DH-domain)"/>
    <property type="match status" value="1"/>
</dbReference>
<comment type="caution">
    <text evidence="3">The sequence shown here is derived from an EMBL/GenBank/DDBJ whole genome shotgun (WGS) entry which is preliminary data.</text>
</comment>
<accession>A0A1Y3ASM8</accession>
<protein>
    <submittedName>
        <fullName evidence="3">RhoGEF-like protein</fullName>
    </submittedName>
</protein>
<keyword evidence="4" id="KW-1185">Reference proteome</keyword>
<dbReference type="Pfam" id="PF00621">
    <property type="entry name" value="RhoGEF"/>
    <property type="match status" value="1"/>
</dbReference>
<evidence type="ECO:0000259" key="2">
    <source>
        <dbReference type="PROSITE" id="PS50010"/>
    </source>
</evidence>
<evidence type="ECO:0000313" key="3">
    <source>
        <dbReference type="EMBL" id="OTF71007.1"/>
    </source>
</evidence>
<sequence>MSRGKIDLNNNQQQNEQSVDMGQMTTPSMNVEESISTTKNLYGGEITNEKLRKVVHELLDTEITYCQALDQLMTLYLDPLLKCSALKDLDSRILIGSIPSVIITQNQFREDLTTIINKDDLNIEGIAKYILCITC</sequence>
<dbReference type="PANTHER" id="PTHR46001">
    <property type="entry name" value="TIAM (MAMMALIAN TUMOR INVASION AND METASTASIS FACTOR) HOMOLOG"/>
    <property type="match status" value="1"/>
</dbReference>
<proteinExistence type="predicted"/>
<dbReference type="GO" id="GO:0005085">
    <property type="term" value="F:guanyl-nucleotide exchange factor activity"/>
    <property type="evidence" value="ECO:0007669"/>
    <property type="project" value="InterPro"/>
</dbReference>